<name>A0A8S1KDT4_9CILI</name>
<dbReference type="EMBL" id="CAJJDN010000005">
    <property type="protein sequence ID" value="CAD8050932.1"/>
    <property type="molecule type" value="Genomic_DNA"/>
</dbReference>
<evidence type="ECO:0000256" key="1">
    <source>
        <dbReference type="SAM" id="Coils"/>
    </source>
</evidence>
<feature type="compositionally biased region" description="Low complexity" evidence="2">
    <location>
        <begin position="12"/>
        <end position="23"/>
    </location>
</feature>
<comment type="caution">
    <text evidence="3">The sequence shown here is derived from an EMBL/GenBank/DDBJ whole genome shotgun (WGS) entry which is preliminary data.</text>
</comment>
<accession>A0A8S1KDT4</accession>
<keyword evidence="4" id="KW-1185">Reference proteome</keyword>
<proteinExistence type="predicted"/>
<dbReference type="AlphaFoldDB" id="A0A8S1KDT4"/>
<evidence type="ECO:0000313" key="3">
    <source>
        <dbReference type="EMBL" id="CAD8050932.1"/>
    </source>
</evidence>
<reference evidence="3" key="1">
    <citation type="submission" date="2021-01" db="EMBL/GenBank/DDBJ databases">
        <authorList>
            <consortium name="Genoscope - CEA"/>
            <person name="William W."/>
        </authorList>
    </citation>
    <scope>NUCLEOTIDE SEQUENCE</scope>
</reference>
<evidence type="ECO:0000256" key="2">
    <source>
        <dbReference type="SAM" id="MobiDB-lite"/>
    </source>
</evidence>
<keyword evidence="1" id="KW-0175">Coiled coil</keyword>
<gene>
    <name evidence="3" type="ORF">PSON_ATCC_30995.1.T0050266</name>
</gene>
<evidence type="ECO:0000313" key="4">
    <source>
        <dbReference type="Proteomes" id="UP000692954"/>
    </source>
</evidence>
<feature type="coiled-coil region" evidence="1">
    <location>
        <begin position="337"/>
        <end position="441"/>
    </location>
</feature>
<dbReference type="OrthoDB" id="305194at2759"/>
<sequence>MYRIGDHMSKTSQSQSRENSNSNLEDCMHNIQSNLKMIYGKDEEEVHLGSYNVNAVSGFHSQFLSNKDDQYDSQRMHYTSQQSNDFMLEDKNKQIRQLNKELADLRKGQQMTQFEQYEHYQKIIESLKKENVQLQQRVLNNEAVQQLNSDKAIEYQELIKEYEMKLDQQNQLISSLNLQLKDAKDQLKLQATKSQISKQEQQSQSKNYTQLQQEFDELHRRYIKLQQENENMKILIEQLQNDLDKRLETQNDSQIVEIIEQVLQTISQFVREYDYELQKSEYQYKFSNELKDIIKGFITQRDLSIWQNIDRLSSLIISLFEQLTFDVKQIHSDNIKIKNMTLQIESLEQMTVQLEQTISQYEIISNQQQNYLRLNDDQNKQEKDELVNVLINKTLNDQQINCYDKMIKNLEEVNQVQQNEIKELKDKLSFQNEQNQLYQKSYQQEQHQQKIYESKFKKQHYDSLFLKEIMNKLVILIGNEMTTKTIEQIQELQQKINDQYCDEIDIKSKLEIKEQDLKLQINENKLYMNEMIEKRREIEILRNILRNCQKQIEMNKEKIDMLVRDLDHNVMQEKSQQFSVSYLPKTFKKENENLAQKLQKTMRM</sequence>
<feature type="coiled-coil region" evidence="1">
    <location>
        <begin position="88"/>
        <end position="249"/>
    </location>
</feature>
<feature type="region of interest" description="Disordered" evidence="2">
    <location>
        <begin position="1"/>
        <end position="24"/>
    </location>
</feature>
<feature type="coiled-coil region" evidence="1">
    <location>
        <begin position="531"/>
        <end position="558"/>
    </location>
</feature>
<protein>
    <submittedName>
        <fullName evidence="3">Uncharacterized protein</fullName>
    </submittedName>
</protein>
<dbReference type="Proteomes" id="UP000692954">
    <property type="component" value="Unassembled WGS sequence"/>
</dbReference>
<organism evidence="3 4">
    <name type="scientific">Paramecium sonneborni</name>
    <dbReference type="NCBI Taxonomy" id="65129"/>
    <lineage>
        <taxon>Eukaryota</taxon>
        <taxon>Sar</taxon>
        <taxon>Alveolata</taxon>
        <taxon>Ciliophora</taxon>
        <taxon>Intramacronucleata</taxon>
        <taxon>Oligohymenophorea</taxon>
        <taxon>Peniculida</taxon>
        <taxon>Parameciidae</taxon>
        <taxon>Paramecium</taxon>
    </lineage>
</organism>